<feature type="compositionally biased region" description="Polar residues" evidence="1">
    <location>
        <begin position="359"/>
        <end position="372"/>
    </location>
</feature>
<dbReference type="EMBL" id="MLYV02000324">
    <property type="protein sequence ID" value="PSS10983.1"/>
    <property type="molecule type" value="Genomic_DNA"/>
</dbReference>
<name>A0A2R6QM45_9APHY</name>
<feature type="region of interest" description="Disordered" evidence="1">
    <location>
        <begin position="271"/>
        <end position="344"/>
    </location>
</feature>
<dbReference type="STRING" id="98765.A0A2R6QM45"/>
<sequence length="387" mass="41650">MNVWRSATDMESSVVHTRTPGTALLKSRGALQENATYTGSRMAGNMKGKNAMQTPFRPATLARKAIHLGKSNILPSGPLGDKTPFPNRQQVRPLQTPAPQTGKLAQLASLDPLLSKTPGALLLPSARRKSLRLPRSASKKFTTPLQQGNYWDVSDGDLEADVSGGSVDLQEVRGPDYDEIEYMPPKLPGQPYEPPSDMPNFASLGQVLLRTAHADLYDDGTDRYYAIDIALQIDDVELLKESGAFADDKLVLSELGNDDPFEVLSTIFPNTTSTRPLRSTTTTKIQPTAASAPSRPVTRAGSSRSTSSVNNSRPGTSTGVTPAAIPPRFSSVTTQPPVERPFNSRILTRAASRARVTEVTANTTAPGPATETLTLIKTRSLAETGWE</sequence>
<feature type="region of interest" description="Disordered" evidence="1">
    <location>
        <begin position="353"/>
        <end position="372"/>
    </location>
</feature>
<gene>
    <name evidence="2" type="ORF">PHLCEN_2v3356</name>
</gene>
<dbReference type="OrthoDB" id="3266915at2759"/>
<evidence type="ECO:0000256" key="1">
    <source>
        <dbReference type="SAM" id="MobiDB-lite"/>
    </source>
</evidence>
<accession>A0A2R6QM45</accession>
<proteinExistence type="predicted"/>
<reference evidence="2 3" key="1">
    <citation type="submission" date="2018-02" db="EMBL/GenBank/DDBJ databases">
        <title>Genome sequence of the basidiomycete white-rot fungus Phlebia centrifuga.</title>
        <authorList>
            <person name="Granchi Z."/>
            <person name="Peng M."/>
            <person name="de Vries R.P."/>
            <person name="Hilden K."/>
            <person name="Makela M.R."/>
            <person name="Grigoriev I."/>
            <person name="Riley R."/>
        </authorList>
    </citation>
    <scope>NUCLEOTIDE SEQUENCE [LARGE SCALE GENOMIC DNA]</scope>
    <source>
        <strain evidence="2 3">FBCC195</strain>
    </source>
</reference>
<comment type="caution">
    <text evidence="2">The sequence shown here is derived from an EMBL/GenBank/DDBJ whole genome shotgun (WGS) entry which is preliminary data.</text>
</comment>
<evidence type="ECO:0000313" key="2">
    <source>
        <dbReference type="EMBL" id="PSS10983.1"/>
    </source>
</evidence>
<feature type="compositionally biased region" description="Low complexity" evidence="1">
    <location>
        <begin position="271"/>
        <end position="283"/>
    </location>
</feature>
<keyword evidence="3" id="KW-1185">Reference proteome</keyword>
<feature type="compositionally biased region" description="Low complexity" evidence="1">
    <location>
        <begin position="302"/>
        <end position="313"/>
    </location>
</feature>
<evidence type="ECO:0000313" key="3">
    <source>
        <dbReference type="Proteomes" id="UP000186601"/>
    </source>
</evidence>
<organism evidence="2 3">
    <name type="scientific">Hermanssonia centrifuga</name>
    <dbReference type="NCBI Taxonomy" id="98765"/>
    <lineage>
        <taxon>Eukaryota</taxon>
        <taxon>Fungi</taxon>
        <taxon>Dikarya</taxon>
        <taxon>Basidiomycota</taxon>
        <taxon>Agaricomycotina</taxon>
        <taxon>Agaricomycetes</taxon>
        <taxon>Polyporales</taxon>
        <taxon>Meruliaceae</taxon>
        <taxon>Hermanssonia</taxon>
    </lineage>
</organism>
<dbReference type="Proteomes" id="UP000186601">
    <property type="component" value="Unassembled WGS sequence"/>
</dbReference>
<protein>
    <submittedName>
        <fullName evidence="2">Uncharacterized protein</fullName>
    </submittedName>
</protein>
<dbReference type="AlphaFoldDB" id="A0A2R6QM45"/>